<dbReference type="Pfam" id="PF00067">
    <property type="entry name" value="p450"/>
    <property type="match status" value="1"/>
</dbReference>
<feature type="binding site" description="axial binding residue" evidence="8">
    <location>
        <position position="262"/>
    </location>
    <ligand>
        <name>heme</name>
        <dbReference type="ChEBI" id="CHEBI:30413"/>
    </ligand>
    <ligandPart>
        <name>Fe</name>
        <dbReference type="ChEBI" id="CHEBI:18248"/>
    </ligandPart>
</feature>
<dbReference type="Proteomes" id="UP000193642">
    <property type="component" value="Unassembled WGS sequence"/>
</dbReference>
<evidence type="ECO:0000313" key="11">
    <source>
        <dbReference type="Proteomes" id="UP000193642"/>
    </source>
</evidence>
<dbReference type="InterPro" id="IPR036396">
    <property type="entry name" value="Cyt_P450_sf"/>
</dbReference>
<reference evidence="10 11" key="1">
    <citation type="submission" date="2016-07" db="EMBL/GenBank/DDBJ databases">
        <title>Pervasive Adenine N6-methylation of Active Genes in Fungi.</title>
        <authorList>
            <consortium name="DOE Joint Genome Institute"/>
            <person name="Mondo S.J."/>
            <person name="Dannebaum R.O."/>
            <person name="Kuo R.C."/>
            <person name="Labutti K."/>
            <person name="Haridas S."/>
            <person name="Kuo A."/>
            <person name="Salamov A."/>
            <person name="Ahrendt S.R."/>
            <person name="Lipzen A."/>
            <person name="Sullivan W."/>
            <person name="Andreopoulos W.B."/>
            <person name="Clum A."/>
            <person name="Lindquist E."/>
            <person name="Daum C."/>
            <person name="Ramamoorthy G.K."/>
            <person name="Gryganskyi A."/>
            <person name="Culley D."/>
            <person name="Magnuson J.K."/>
            <person name="James T.Y."/>
            <person name="O'Malley M.A."/>
            <person name="Stajich J.E."/>
            <person name="Spatafora J.W."/>
            <person name="Visel A."/>
            <person name="Grigoriev I.V."/>
        </authorList>
    </citation>
    <scope>NUCLEOTIDE SEQUENCE [LARGE SCALE GENOMIC DNA]</scope>
    <source>
        <strain evidence="10 11">JEL800</strain>
    </source>
</reference>
<evidence type="ECO:0000313" key="10">
    <source>
        <dbReference type="EMBL" id="ORY52903.1"/>
    </source>
</evidence>
<proteinExistence type="inferred from homology"/>
<dbReference type="PANTHER" id="PTHR24286">
    <property type="entry name" value="CYTOCHROME P450 26"/>
    <property type="match status" value="1"/>
</dbReference>
<dbReference type="InterPro" id="IPR017972">
    <property type="entry name" value="Cyt_P450_CS"/>
</dbReference>
<dbReference type="PRINTS" id="PR00465">
    <property type="entry name" value="EP450IV"/>
</dbReference>
<keyword evidence="4 8" id="KW-0479">Metal-binding</keyword>
<comment type="similarity">
    <text evidence="2 9">Belongs to the cytochrome P450 family.</text>
</comment>
<protein>
    <submittedName>
        <fullName evidence="10">Cytochrome P450</fullName>
    </submittedName>
</protein>
<keyword evidence="5 9" id="KW-0560">Oxidoreductase</keyword>
<comment type="caution">
    <text evidence="10">The sequence shown here is derived from an EMBL/GenBank/DDBJ whole genome shotgun (WGS) entry which is preliminary data.</text>
</comment>
<dbReference type="GO" id="GO:0016125">
    <property type="term" value="P:sterol metabolic process"/>
    <property type="evidence" value="ECO:0007669"/>
    <property type="project" value="TreeGrafter"/>
</dbReference>
<dbReference type="CDD" id="cd00302">
    <property type="entry name" value="cytochrome_P450"/>
    <property type="match status" value="1"/>
</dbReference>
<dbReference type="InterPro" id="IPR001128">
    <property type="entry name" value="Cyt_P450"/>
</dbReference>
<evidence type="ECO:0000256" key="4">
    <source>
        <dbReference type="ARBA" id="ARBA00022723"/>
    </source>
</evidence>
<dbReference type="SUPFAM" id="SSF48264">
    <property type="entry name" value="Cytochrome P450"/>
    <property type="match status" value="1"/>
</dbReference>
<sequence>MAEFATETQRTNKPIDTHHNIKLFTFNAILFFIFGSRTQDVQILQANFDNFVIWMAGLGDIFIPEFMNGPFAKAMVARTKLTSILLAIIKERQSDGLNKILFGNHEGIFLSDNELVDNLLVMIFVGHDTSTGSISSSIHYWANEMAPEEKEMLLREIEDVDGTNMTELLALPVLDAFMKEVLRMAAPATAILRKLNQDADILGHVVPSGSVLMLPYGALSYNPDVFPEPNKFNIARFLDLSAQDAKKQAYAYSPFGLGARQCLGMHLARLELKIFMFQLLKSFVVLKSDIPSVIEGFPVMMVKPQVKVLSVLEKHYA</sequence>
<evidence type="ECO:0000256" key="1">
    <source>
        <dbReference type="ARBA" id="ARBA00001971"/>
    </source>
</evidence>
<dbReference type="InterPro" id="IPR002403">
    <property type="entry name" value="Cyt_P450_E_grp-IV"/>
</dbReference>
<dbReference type="GO" id="GO:0016705">
    <property type="term" value="F:oxidoreductase activity, acting on paired donors, with incorporation or reduction of molecular oxygen"/>
    <property type="evidence" value="ECO:0007669"/>
    <property type="project" value="InterPro"/>
</dbReference>
<comment type="cofactor">
    <cofactor evidence="1 8">
        <name>heme</name>
        <dbReference type="ChEBI" id="CHEBI:30413"/>
    </cofactor>
</comment>
<name>A0A1Y2D0T7_9FUNG</name>
<dbReference type="STRING" id="329046.A0A1Y2D0T7"/>
<evidence type="ECO:0000256" key="2">
    <source>
        <dbReference type="ARBA" id="ARBA00010617"/>
    </source>
</evidence>
<evidence type="ECO:0000256" key="7">
    <source>
        <dbReference type="ARBA" id="ARBA00023033"/>
    </source>
</evidence>
<dbReference type="PROSITE" id="PS00086">
    <property type="entry name" value="CYTOCHROME_P450"/>
    <property type="match status" value="1"/>
</dbReference>
<dbReference type="PRINTS" id="PR00385">
    <property type="entry name" value="P450"/>
</dbReference>
<dbReference type="GO" id="GO:0005506">
    <property type="term" value="F:iron ion binding"/>
    <property type="evidence" value="ECO:0007669"/>
    <property type="project" value="InterPro"/>
</dbReference>
<accession>A0A1Y2D0T7</accession>
<keyword evidence="7 9" id="KW-0503">Monooxygenase</keyword>
<keyword evidence="6 8" id="KW-0408">Iron</keyword>
<dbReference type="Gene3D" id="1.10.630.10">
    <property type="entry name" value="Cytochrome P450"/>
    <property type="match status" value="1"/>
</dbReference>
<evidence type="ECO:0000256" key="3">
    <source>
        <dbReference type="ARBA" id="ARBA00022617"/>
    </source>
</evidence>
<evidence type="ECO:0000256" key="5">
    <source>
        <dbReference type="ARBA" id="ARBA00023002"/>
    </source>
</evidence>
<evidence type="ECO:0000256" key="9">
    <source>
        <dbReference type="RuleBase" id="RU000461"/>
    </source>
</evidence>
<dbReference type="PANTHER" id="PTHR24286:SF384">
    <property type="entry name" value="P450, PUTATIVE (EUROFUNG)-RELATED"/>
    <property type="match status" value="1"/>
</dbReference>
<keyword evidence="11" id="KW-1185">Reference proteome</keyword>
<dbReference type="GO" id="GO:0004497">
    <property type="term" value="F:monooxygenase activity"/>
    <property type="evidence" value="ECO:0007669"/>
    <property type="project" value="UniProtKB-KW"/>
</dbReference>
<dbReference type="EMBL" id="MCGO01000002">
    <property type="protein sequence ID" value="ORY52903.1"/>
    <property type="molecule type" value="Genomic_DNA"/>
</dbReference>
<dbReference type="OrthoDB" id="1470350at2759"/>
<organism evidence="10 11">
    <name type="scientific">Rhizoclosmatium globosum</name>
    <dbReference type="NCBI Taxonomy" id="329046"/>
    <lineage>
        <taxon>Eukaryota</taxon>
        <taxon>Fungi</taxon>
        <taxon>Fungi incertae sedis</taxon>
        <taxon>Chytridiomycota</taxon>
        <taxon>Chytridiomycota incertae sedis</taxon>
        <taxon>Chytridiomycetes</taxon>
        <taxon>Chytridiales</taxon>
        <taxon>Chytriomycetaceae</taxon>
        <taxon>Rhizoclosmatium</taxon>
    </lineage>
</organism>
<evidence type="ECO:0000256" key="8">
    <source>
        <dbReference type="PIRSR" id="PIRSR602403-1"/>
    </source>
</evidence>
<dbReference type="AlphaFoldDB" id="A0A1Y2D0T7"/>
<evidence type="ECO:0000256" key="6">
    <source>
        <dbReference type="ARBA" id="ARBA00023004"/>
    </source>
</evidence>
<gene>
    <name evidence="10" type="ORF">BCR33DRAFT_711321</name>
</gene>
<dbReference type="GO" id="GO:0020037">
    <property type="term" value="F:heme binding"/>
    <property type="evidence" value="ECO:0007669"/>
    <property type="project" value="InterPro"/>
</dbReference>
<keyword evidence="3 8" id="KW-0349">Heme</keyword>